<dbReference type="InterPro" id="IPR010819">
    <property type="entry name" value="AGE/CE"/>
</dbReference>
<name>A0ABP9FT99_9SPHI</name>
<dbReference type="InterPro" id="IPR008928">
    <property type="entry name" value="6-hairpin_glycosidase_sf"/>
</dbReference>
<feature type="chain" id="PRO_5046298528" evidence="3">
    <location>
        <begin position="26"/>
        <end position="533"/>
    </location>
</feature>
<accession>A0ABP9FT99</accession>
<organism evidence="4 5">
    <name type="scientific">Mucilaginibacter defluvii</name>
    <dbReference type="NCBI Taxonomy" id="1196019"/>
    <lineage>
        <taxon>Bacteria</taxon>
        <taxon>Pseudomonadati</taxon>
        <taxon>Bacteroidota</taxon>
        <taxon>Sphingobacteriia</taxon>
        <taxon>Sphingobacteriales</taxon>
        <taxon>Sphingobacteriaceae</taxon>
        <taxon>Mucilaginibacter</taxon>
    </lineage>
</organism>
<protein>
    <submittedName>
        <fullName evidence="4">Cellobiose 2-epimerase</fullName>
    </submittedName>
</protein>
<dbReference type="InterPro" id="IPR012341">
    <property type="entry name" value="6hp_glycosidase-like_sf"/>
</dbReference>
<feature type="signal peptide" evidence="3">
    <location>
        <begin position="1"/>
        <end position="25"/>
    </location>
</feature>
<dbReference type="RefSeq" id="WP_345331014.1">
    <property type="nucleotide sequence ID" value="NZ_BAABJI010000002.1"/>
</dbReference>
<dbReference type="Gene3D" id="2.60.40.10">
    <property type="entry name" value="Immunoglobulins"/>
    <property type="match status" value="1"/>
</dbReference>
<dbReference type="PANTHER" id="PTHR15108">
    <property type="entry name" value="N-ACYLGLUCOSAMINE-2-EPIMERASE"/>
    <property type="match status" value="1"/>
</dbReference>
<evidence type="ECO:0000256" key="2">
    <source>
        <dbReference type="ARBA" id="ARBA00023235"/>
    </source>
</evidence>
<dbReference type="Pfam" id="PF07221">
    <property type="entry name" value="GlcNAc_2-epim"/>
    <property type="match status" value="1"/>
</dbReference>
<dbReference type="Gene3D" id="1.50.10.10">
    <property type="match status" value="1"/>
</dbReference>
<proteinExistence type="inferred from homology"/>
<keyword evidence="5" id="KW-1185">Reference proteome</keyword>
<evidence type="ECO:0000256" key="1">
    <source>
        <dbReference type="ARBA" id="ARBA00008558"/>
    </source>
</evidence>
<dbReference type="Proteomes" id="UP001501436">
    <property type="component" value="Unassembled WGS sequence"/>
</dbReference>
<dbReference type="SUPFAM" id="SSF48208">
    <property type="entry name" value="Six-hairpin glycosidases"/>
    <property type="match status" value="1"/>
</dbReference>
<comment type="caution">
    <text evidence="4">The sequence shown here is derived from an EMBL/GenBank/DDBJ whole genome shotgun (WGS) entry which is preliminary data.</text>
</comment>
<evidence type="ECO:0000313" key="4">
    <source>
        <dbReference type="EMBL" id="GAA4916141.1"/>
    </source>
</evidence>
<keyword evidence="3" id="KW-0732">Signal</keyword>
<gene>
    <name evidence="4" type="ORF">GCM10023313_19610</name>
</gene>
<dbReference type="EMBL" id="BAABJI010000002">
    <property type="protein sequence ID" value="GAA4916141.1"/>
    <property type="molecule type" value="Genomic_DNA"/>
</dbReference>
<sequence>MHKLVQNSLKLMLAGSLITPQILFAQTDKPTIANQMERSARVELLDKWYPRSVDTAYGGFLSAFTYDFKVAPDQHKMIVTQARHVWSNAKAALFYPNVPYFKADAKQGFLFLRDKMWDKQNGGFYTYTDRQGNVAENSFAPKESYGNSFAIYGLAAYYQASGDTAALNLAKQTFWWLEKHAHDPIHKGYYQHMELDGAVIKRTADFPSTSDKGYKDQNTSIHLLEAFTELYTVWPDSLLRERLNEMLLLVRDKITTPKGYLTLFFQPDWTPVSTRDSSTASILKHRYLDHVSFGHDVETAYLMLEASHVLGLGHDEATLKVAKRMVDHSLKNGWDKKLGGFYDEGYYFKDQPGISIIKDGKNWWAQAEGLNSLLLMSTLYPKDELKYYDKFTQLWTYVQTYLIDHQHGDWYPGGIDKEPEMKKALKGQIWKGTYHNFRALMNCINQLKPDNTPPTVPQKVSLKKLTTGAKLQWAAAKDNRQFMGYNIYSNGKRIGYTPLNWFMVNTGDAKTHYTIRAVDLQGNLSKPSHPVSN</sequence>
<reference evidence="5" key="1">
    <citation type="journal article" date="2019" name="Int. J. Syst. Evol. Microbiol.">
        <title>The Global Catalogue of Microorganisms (GCM) 10K type strain sequencing project: providing services to taxonomists for standard genome sequencing and annotation.</title>
        <authorList>
            <consortium name="The Broad Institute Genomics Platform"/>
            <consortium name="The Broad Institute Genome Sequencing Center for Infectious Disease"/>
            <person name="Wu L."/>
            <person name="Ma J."/>
        </authorList>
    </citation>
    <scope>NUCLEOTIDE SEQUENCE [LARGE SCALE GENOMIC DNA]</scope>
    <source>
        <strain evidence="5">JCM 18283</strain>
    </source>
</reference>
<evidence type="ECO:0000256" key="3">
    <source>
        <dbReference type="SAM" id="SignalP"/>
    </source>
</evidence>
<keyword evidence="2" id="KW-0413">Isomerase</keyword>
<comment type="similarity">
    <text evidence="1">Belongs to the N-acylglucosamine 2-epimerase family.</text>
</comment>
<dbReference type="InterPro" id="IPR013783">
    <property type="entry name" value="Ig-like_fold"/>
</dbReference>
<evidence type="ECO:0000313" key="5">
    <source>
        <dbReference type="Proteomes" id="UP001501436"/>
    </source>
</evidence>